<accession>A0A645EQC8</accession>
<evidence type="ECO:0000256" key="1">
    <source>
        <dbReference type="SAM" id="MobiDB-lite"/>
    </source>
</evidence>
<protein>
    <submittedName>
        <fullName evidence="2">Uncharacterized protein</fullName>
    </submittedName>
</protein>
<feature type="region of interest" description="Disordered" evidence="1">
    <location>
        <begin position="58"/>
        <end position="83"/>
    </location>
</feature>
<sequence>MLRSLGLAGDFLTVSTGRTALGESVESGARDVRCARARLANLLCKLGLAGSVLSAAGSGGSSAETPPAVNGLPAEAASSDRNTASMGCSTQPWRFCIWVVIVNSSSFSGRRLPLRSMSLPMAILPTTGGVIINPWIMRFSRS</sequence>
<evidence type="ECO:0000313" key="2">
    <source>
        <dbReference type="EMBL" id="MPN04225.1"/>
    </source>
</evidence>
<comment type="caution">
    <text evidence="2">The sequence shown here is derived from an EMBL/GenBank/DDBJ whole genome shotgun (WGS) entry which is preliminary data.</text>
</comment>
<reference evidence="2" key="1">
    <citation type="submission" date="2019-08" db="EMBL/GenBank/DDBJ databases">
        <authorList>
            <person name="Kucharzyk K."/>
            <person name="Murdoch R.W."/>
            <person name="Higgins S."/>
            <person name="Loffler F."/>
        </authorList>
    </citation>
    <scope>NUCLEOTIDE SEQUENCE</scope>
</reference>
<organism evidence="2">
    <name type="scientific">bioreactor metagenome</name>
    <dbReference type="NCBI Taxonomy" id="1076179"/>
    <lineage>
        <taxon>unclassified sequences</taxon>
        <taxon>metagenomes</taxon>
        <taxon>ecological metagenomes</taxon>
    </lineage>
</organism>
<name>A0A645EQC8_9ZZZZ</name>
<dbReference type="AlphaFoldDB" id="A0A645EQC8"/>
<proteinExistence type="predicted"/>
<gene>
    <name evidence="2" type="ORF">SDC9_151461</name>
</gene>
<dbReference type="EMBL" id="VSSQ01050154">
    <property type="protein sequence ID" value="MPN04225.1"/>
    <property type="molecule type" value="Genomic_DNA"/>
</dbReference>